<accession>A0AAN8XQN4</accession>
<evidence type="ECO:0000313" key="1">
    <source>
        <dbReference type="EMBL" id="KAK7082445.1"/>
    </source>
</evidence>
<organism evidence="1 2">
    <name type="scientific">Halocaridina rubra</name>
    <name type="common">Hawaiian red shrimp</name>
    <dbReference type="NCBI Taxonomy" id="373956"/>
    <lineage>
        <taxon>Eukaryota</taxon>
        <taxon>Metazoa</taxon>
        <taxon>Ecdysozoa</taxon>
        <taxon>Arthropoda</taxon>
        <taxon>Crustacea</taxon>
        <taxon>Multicrustacea</taxon>
        <taxon>Malacostraca</taxon>
        <taxon>Eumalacostraca</taxon>
        <taxon>Eucarida</taxon>
        <taxon>Decapoda</taxon>
        <taxon>Pleocyemata</taxon>
        <taxon>Caridea</taxon>
        <taxon>Atyoidea</taxon>
        <taxon>Atyidae</taxon>
        <taxon>Halocaridina</taxon>
    </lineage>
</organism>
<comment type="caution">
    <text evidence="1">The sequence shown here is derived from an EMBL/GenBank/DDBJ whole genome shotgun (WGS) entry which is preliminary data.</text>
</comment>
<keyword evidence="2" id="KW-1185">Reference proteome</keyword>
<sequence>MDSPMNLKKYASATASHGKSINLNNLGQILASRPHNTHFSLYNSGLSLRPPDLASGKPRASVYEPQAKHLDNYTAVQTPQYLSFIPKVSEAVEHPNALASASQAYDLDAALKPNAFASLSQAKGQIS</sequence>
<name>A0AAN8XQN4_HALRR</name>
<proteinExistence type="predicted"/>
<protein>
    <submittedName>
        <fullName evidence="1">Uncharacterized protein</fullName>
    </submittedName>
</protein>
<dbReference type="EMBL" id="JAXCGZ010004020">
    <property type="protein sequence ID" value="KAK7082445.1"/>
    <property type="molecule type" value="Genomic_DNA"/>
</dbReference>
<evidence type="ECO:0000313" key="2">
    <source>
        <dbReference type="Proteomes" id="UP001381693"/>
    </source>
</evidence>
<reference evidence="1 2" key="1">
    <citation type="submission" date="2023-11" db="EMBL/GenBank/DDBJ databases">
        <title>Halocaridina rubra genome assembly.</title>
        <authorList>
            <person name="Smith C."/>
        </authorList>
    </citation>
    <scope>NUCLEOTIDE SEQUENCE [LARGE SCALE GENOMIC DNA]</scope>
    <source>
        <strain evidence="1">EP-1</strain>
        <tissue evidence="1">Whole</tissue>
    </source>
</reference>
<dbReference type="Proteomes" id="UP001381693">
    <property type="component" value="Unassembled WGS sequence"/>
</dbReference>
<gene>
    <name evidence="1" type="ORF">SK128_016558</name>
</gene>
<dbReference type="AlphaFoldDB" id="A0AAN8XQN4"/>